<reference evidence="2" key="1">
    <citation type="journal article" date="2019" name="Int. J. Syst. Evol. Microbiol.">
        <title>The Global Catalogue of Microorganisms (GCM) 10K type strain sequencing project: providing services to taxonomists for standard genome sequencing and annotation.</title>
        <authorList>
            <consortium name="The Broad Institute Genomics Platform"/>
            <consortium name="The Broad Institute Genome Sequencing Center for Infectious Disease"/>
            <person name="Wu L."/>
            <person name="Ma J."/>
        </authorList>
    </citation>
    <scope>NUCLEOTIDE SEQUENCE [LARGE SCALE GENOMIC DNA]</scope>
    <source>
        <strain evidence="2">KCTC 52274</strain>
    </source>
</reference>
<sequence>MNSKFNLIILIFSILFSCGKLNNERSTILLNSEYNKRLKSEYGYLVWNPKKSDLETVNKVLKKAIADKKFDFIKKPILENINNNLFKQYIPYIDKNDNRIILLNVSCDVLAIPTLEDQKMEHWKNEFYEVYDGGSCYWKITINVDTEKYSNLLVNGV</sequence>
<evidence type="ECO:0000313" key="1">
    <source>
        <dbReference type="EMBL" id="MFD2561843.1"/>
    </source>
</evidence>
<dbReference type="PROSITE" id="PS51257">
    <property type="entry name" value="PROKAR_LIPOPROTEIN"/>
    <property type="match status" value="1"/>
</dbReference>
<dbReference type="RefSeq" id="WP_378289919.1">
    <property type="nucleotide sequence ID" value="NZ_JBHULE010000005.1"/>
</dbReference>
<accession>A0ABW5LAB2</accession>
<dbReference type="Proteomes" id="UP001597319">
    <property type="component" value="Unassembled WGS sequence"/>
</dbReference>
<proteinExistence type="predicted"/>
<evidence type="ECO:0008006" key="3">
    <source>
        <dbReference type="Google" id="ProtNLM"/>
    </source>
</evidence>
<evidence type="ECO:0000313" key="2">
    <source>
        <dbReference type="Proteomes" id="UP001597319"/>
    </source>
</evidence>
<dbReference type="EMBL" id="JBHULE010000005">
    <property type="protein sequence ID" value="MFD2561843.1"/>
    <property type="molecule type" value="Genomic_DNA"/>
</dbReference>
<comment type="caution">
    <text evidence="1">The sequence shown here is derived from an EMBL/GenBank/DDBJ whole genome shotgun (WGS) entry which is preliminary data.</text>
</comment>
<organism evidence="1 2">
    <name type="scientific">Aquimarina rubra</name>
    <dbReference type="NCBI Taxonomy" id="1920033"/>
    <lineage>
        <taxon>Bacteria</taxon>
        <taxon>Pseudomonadati</taxon>
        <taxon>Bacteroidota</taxon>
        <taxon>Flavobacteriia</taxon>
        <taxon>Flavobacteriales</taxon>
        <taxon>Flavobacteriaceae</taxon>
        <taxon>Aquimarina</taxon>
    </lineage>
</organism>
<gene>
    <name evidence="1" type="ORF">ACFSR1_04115</name>
</gene>
<protein>
    <recommendedName>
        <fullName evidence="3">Lipoprotein</fullName>
    </recommendedName>
</protein>
<name>A0ABW5LAB2_9FLAO</name>
<keyword evidence="2" id="KW-1185">Reference proteome</keyword>